<dbReference type="HOGENOM" id="CLU_835148_0_0_1"/>
<dbReference type="AlphaFoldDB" id="A0A072V743"/>
<evidence type="ECO:0000313" key="2">
    <source>
        <dbReference type="EnsemblPlants" id="KEH33970"/>
    </source>
</evidence>
<protein>
    <submittedName>
        <fullName evidence="1 2">Uncharacterized protein</fullName>
    </submittedName>
</protein>
<reference evidence="2" key="3">
    <citation type="submission" date="2015-04" db="UniProtKB">
        <authorList>
            <consortium name="EnsemblPlants"/>
        </authorList>
    </citation>
    <scope>IDENTIFICATION</scope>
    <source>
        <strain evidence="2">cv. Jemalong A17</strain>
    </source>
</reference>
<dbReference type="Proteomes" id="UP000002051">
    <property type="component" value="Chromosome 3"/>
</dbReference>
<evidence type="ECO:0000313" key="3">
    <source>
        <dbReference type="Proteomes" id="UP000002051"/>
    </source>
</evidence>
<reference evidence="1 3" key="2">
    <citation type="journal article" date="2014" name="BMC Genomics">
        <title>An improved genome release (version Mt4.0) for the model legume Medicago truncatula.</title>
        <authorList>
            <person name="Tang H."/>
            <person name="Krishnakumar V."/>
            <person name="Bidwell S."/>
            <person name="Rosen B."/>
            <person name="Chan A."/>
            <person name="Zhou S."/>
            <person name="Gentzbittel L."/>
            <person name="Childs K.L."/>
            <person name="Yandell M."/>
            <person name="Gundlach H."/>
            <person name="Mayer K.F."/>
            <person name="Schwartz D.C."/>
            <person name="Town C.D."/>
        </authorList>
    </citation>
    <scope>GENOME REANNOTATION</scope>
    <source>
        <strain evidence="1">A17</strain>
        <strain evidence="2 3">cv. Jemalong A17</strain>
    </source>
</reference>
<name>A0A072V743_MEDTR</name>
<accession>A0A072V743</accession>
<proteinExistence type="predicted"/>
<reference evidence="1 3" key="1">
    <citation type="journal article" date="2011" name="Nature">
        <title>The Medicago genome provides insight into the evolution of rhizobial symbioses.</title>
        <authorList>
            <person name="Young N.D."/>
            <person name="Debelle F."/>
            <person name="Oldroyd G.E."/>
            <person name="Geurts R."/>
            <person name="Cannon S.B."/>
            <person name="Udvardi M.K."/>
            <person name="Benedito V.A."/>
            <person name="Mayer K.F."/>
            <person name="Gouzy J."/>
            <person name="Schoof H."/>
            <person name="Van de Peer Y."/>
            <person name="Proost S."/>
            <person name="Cook D.R."/>
            <person name="Meyers B.C."/>
            <person name="Spannagl M."/>
            <person name="Cheung F."/>
            <person name="De Mita S."/>
            <person name="Krishnakumar V."/>
            <person name="Gundlach H."/>
            <person name="Zhou S."/>
            <person name="Mudge J."/>
            <person name="Bharti A.K."/>
            <person name="Murray J.D."/>
            <person name="Naoumkina M.A."/>
            <person name="Rosen B."/>
            <person name="Silverstein K.A."/>
            <person name="Tang H."/>
            <person name="Rombauts S."/>
            <person name="Zhao P.X."/>
            <person name="Zhou P."/>
            <person name="Barbe V."/>
            <person name="Bardou P."/>
            <person name="Bechner M."/>
            <person name="Bellec A."/>
            <person name="Berger A."/>
            <person name="Berges H."/>
            <person name="Bidwell S."/>
            <person name="Bisseling T."/>
            <person name="Choisne N."/>
            <person name="Couloux A."/>
            <person name="Denny R."/>
            <person name="Deshpande S."/>
            <person name="Dai X."/>
            <person name="Doyle J.J."/>
            <person name="Dudez A.M."/>
            <person name="Farmer A.D."/>
            <person name="Fouteau S."/>
            <person name="Franken C."/>
            <person name="Gibelin C."/>
            <person name="Gish J."/>
            <person name="Goldstein S."/>
            <person name="Gonzalez A.J."/>
            <person name="Green P.J."/>
            <person name="Hallab A."/>
            <person name="Hartog M."/>
            <person name="Hua A."/>
            <person name="Humphray S.J."/>
            <person name="Jeong D.H."/>
            <person name="Jing Y."/>
            <person name="Jocker A."/>
            <person name="Kenton S.M."/>
            <person name="Kim D.J."/>
            <person name="Klee K."/>
            <person name="Lai H."/>
            <person name="Lang C."/>
            <person name="Lin S."/>
            <person name="Macmil S.L."/>
            <person name="Magdelenat G."/>
            <person name="Matthews L."/>
            <person name="McCorrison J."/>
            <person name="Monaghan E.L."/>
            <person name="Mun J.H."/>
            <person name="Najar F.Z."/>
            <person name="Nicholson C."/>
            <person name="Noirot C."/>
            <person name="O'Bleness M."/>
            <person name="Paule C.R."/>
            <person name="Poulain J."/>
            <person name="Prion F."/>
            <person name="Qin B."/>
            <person name="Qu C."/>
            <person name="Retzel E.F."/>
            <person name="Riddle C."/>
            <person name="Sallet E."/>
            <person name="Samain S."/>
            <person name="Samson N."/>
            <person name="Sanders I."/>
            <person name="Saurat O."/>
            <person name="Scarpelli C."/>
            <person name="Schiex T."/>
            <person name="Segurens B."/>
            <person name="Severin A.J."/>
            <person name="Sherrier D.J."/>
            <person name="Shi R."/>
            <person name="Sims S."/>
            <person name="Singer S.R."/>
            <person name="Sinharoy S."/>
            <person name="Sterck L."/>
            <person name="Viollet A."/>
            <person name="Wang B.B."/>
            <person name="Wang K."/>
            <person name="Wang M."/>
            <person name="Wang X."/>
            <person name="Warfsmann J."/>
            <person name="Weissenbach J."/>
            <person name="White D.D."/>
            <person name="White J.D."/>
            <person name="Wiley G.B."/>
            <person name="Wincker P."/>
            <person name="Xing Y."/>
            <person name="Yang L."/>
            <person name="Yao Z."/>
            <person name="Ying F."/>
            <person name="Zhai J."/>
            <person name="Zhou L."/>
            <person name="Zuber A."/>
            <person name="Denarie J."/>
            <person name="Dixon R.A."/>
            <person name="May G.D."/>
            <person name="Schwartz D.C."/>
            <person name="Rogers J."/>
            <person name="Quetier F."/>
            <person name="Town C.D."/>
            <person name="Roe B.A."/>
        </authorList>
    </citation>
    <scope>NUCLEOTIDE SEQUENCE [LARGE SCALE GENOMIC DNA]</scope>
    <source>
        <strain evidence="1">A17</strain>
        <strain evidence="2 3">cv. Jemalong A17</strain>
    </source>
</reference>
<evidence type="ECO:0000313" key="1">
    <source>
        <dbReference type="EMBL" id="KEH33970.1"/>
    </source>
</evidence>
<dbReference type="EnsemblPlants" id="KEH33970">
    <property type="protein sequence ID" value="KEH33970"/>
    <property type="gene ID" value="MTR_3g456010"/>
</dbReference>
<gene>
    <name evidence="1" type="ordered locus">MTR_3g456010</name>
</gene>
<keyword evidence="3" id="KW-1185">Reference proteome</keyword>
<organism evidence="1 3">
    <name type="scientific">Medicago truncatula</name>
    <name type="common">Barrel medic</name>
    <name type="synonym">Medicago tribuloides</name>
    <dbReference type="NCBI Taxonomy" id="3880"/>
    <lineage>
        <taxon>Eukaryota</taxon>
        <taxon>Viridiplantae</taxon>
        <taxon>Streptophyta</taxon>
        <taxon>Embryophyta</taxon>
        <taxon>Tracheophyta</taxon>
        <taxon>Spermatophyta</taxon>
        <taxon>Magnoliopsida</taxon>
        <taxon>eudicotyledons</taxon>
        <taxon>Gunneridae</taxon>
        <taxon>Pentapetalae</taxon>
        <taxon>rosids</taxon>
        <taxon>fabids</taxon>
        <taxon>Fabales</taxon>
        <taxon>Fabaceae</taxon>
        <taxon>Papilionoideae</taxon>
        <taxon>50 kb inversion clade</taxon>
        <taxon>NPAAA clade</taxon>
        <taxon>Hologalegina</taxon>
        <taxon>IRL clade</taxon>
        <taxon>Trifolieae</taxon>
        <taxon>Medicago</taxon>
    </lineage>
</organism>
<sequence length="333" mass="37684">MKVVPLIWCIMKGTQVDVARIISNEMKSVALNCATSSKASLTYPGLIMGLLKGNGVDIPESSDEDIMYPIDDTFIRRLVKREQRATQYHVSDDEATTSAGTFDFSTTQSIMSEQHLHNQYVRAHNSFIMDQNEAIYRSNQGIHQSVYNAHVYPGNAEYPIMTPEMYQTFVHWPEGRPGPYVGASDGEDTEEDVGRDDVDLDMGDEEEDQEFRHQRSWGRSQKKNFKKLAISEKVAIGEKLTGSFAISEVGGELQEIQVDKGHRAYPVAECTTPVPPYEEIIVEQQWVRELSDPLQIIDNIRRRVNSAMSHPDVFTHPLFADIMKGTQSNYSIM</sequence>
<dbReference type="EMBL" id="CM001219">
    <property type="protein sequence ID" value="KEH33970.1"/>
    <property type="molecule type" value="Genomic_DNA"/>
</dbReference>